<evidence type="ECO:0000259" key="2">
    <source>
        <dbReference type="Pfam" id="PF01494"/>
    </source>
</evidence>
<sequence>MPRQAVPGGDAAHIVPPAGAKGLDLAVSDVAVVADWAATGSEQALDACSSTCLRPVWGRRSTSPRSWPAPSTPTPGPPPFDRWLQPARLRRIAESRGRGRRTGRELHGFADRLIRRPLTSFILIRRPRPLSYGP</sequence>
<keyword evidence="3" id="KW-0503">Monooxygenase</keyword>
<accession>A0ABW7UPY1</accession>
<dbReference type="GO" id="GO:0004497">
    <property type="term" value="F:monooxygenase activity"/>
    <property type="evidence" value="ECO:0007669"/>
    <property type="project" value="UniProtKB-KW"/>
</dbReference>
<reference evidence="3 4" key="1">
    <citation type="submission" date="2024-10" db="EMBL/GenBank/DDBJ databases">
        <title>The Natural Products Discovery Center: Release of the First 8490 Sequenced Strains for Exploring Actinobacteria Biosynthetic Diversity.</title>
        <authorList>
            <person name="Kalkreuter E."/>
            <person name="Kautsar S.A."/>
            <person name="Yang D."/>
            <person name="Bader C.D."/>
            <person name="Teijaro C.N."/>
            <person name="Fluegel L."/>
            <person name="Davis C.M."/>
            <person name="Simpson J.R."/>
            <person name="Lauterbach L."/>
            <person name="Steele A.D."/>
            <person name="Gui C."/>
            <person name="Meng S."/>
            <person name="Li G."/>
            <person name="Viehrig K."/>
            <person name="Ye F."/>
            <person name="Su P."/>
            <person name="Kiefer A.F."/>
            <person name="Nichols A."/>
            <person name="Cepeda A.J."/>
            <person name="Yan W."/>
            <person name="Fan B."/>
            <person name="Jiang Y."/>
            <person name="Adhikari A."/>
            <person name="Zheng C.-J."/>
            <person name="Schuster L."/>
            <person name="Cowan T.M."/>
            <person name="Smanski M.J."/>
            <person name="Chevrette M.G."/>
            <person name="De Carvalho L.P.S."/>
            <person name="Shen B."/>
        </authorList>
    </citation>
    <scope>NUCLEOTIDE SEQUENCE [LARGE SCALE GENOMIC DNA]</scope>
    <source>
        <strain evidence="3 4">NPDC020327</strain>
    </source>
</reference>
<dbReference type="RefSeq" id="WP_398718045.1">
    <property type="nucleotide sequence ID" value="NZ_JBIRWE010000001.1"/>
</dbReference>
<comment type="caution">
    <text evidence="3">The sequence shown here is derived from an EMBL/GenBank/DDBJ whole genome shotgun (WGS) entry which is preliminary data.</text>
</comment>
<evidence type="ECO:0000256" key="1">
    <source>
        <dbReference type="SAM" id="MobiDB-lite"/>
    </source>
</evidence>
<evidence type="ECO:0000313" key="4">
    <source>
        <dbReference type="Proteomes" id="UP001611548"/>
    </source>
</evidence>
<dbReference type="Proteomes" id="UP001611548">
    <property type="component" value="Unassembled WGS sequence"/>
</dbReference>
<feature type="compositionally biased region" description="Pro residues" evidence="1">
    <location>
        <begin position="70"/>
        <end position="80"/>
    </location>
</feature>
<dbReference type="SUPFAM" id="SSF51905">
    <property type="entry name" value="FAD/NAD(P)-binding domain"/>
    <property type="match status" value="1"/>
</dbReference>
<dbReference type="EMBL" id="JBIRWE010000001">
    <property type="protein sequence ID" value="MFI1963374.1"/>
    <property type="molecule type" value="Genomic_DNA"/>
</dbReference>
<name>A0ABW7UPY1_9ACTN</name>
<keyword evidence="4" id="KW-1185">Reference proteome</keyword>
<gene>
    <name evidence="3" type="ORF">ACH429_04415</name>
</gene>
<dbReference type="InterPro" id="IPR036188">
    <property type="entry name" value="FAD/NAD-bd_sf"/>
</dbReference>
<keyword evidence="3" id="KW-0560">Oxidoreductase</keyword>
<proteinExistence type="predicted"/>
<protein>
    <submittedName>
        <fullName evidence="3">FAD-dependent monooxygenase</fullName>
    </submittedName>
</protein>
<organism evidence="3 4">
    <name type="scientific">Streptomyces pathocidini</name>
    <dbReference type="NCBI Taxonomy" id="1650571"/>
    <lineage>
        <taxon>Bacteria</taxon>
        <taxon>Bacillati</taxon>
        <taxon>Actinomycetota</taxon>
        <taxon>Actinomycetes</taxon>
        <taxon>Kitasatosporales</taxon>
        <taxon>Streptomycetaceae</taxon>
        <taxon>Streptomyces</taxon>
    </lineage>
</organism>
<feature type="domain" description="FAD-binding" evidence="2">
    <location>
        <begin position="9"/>
        <end position="34"/>
    </location>
</feature>
<dbReference type="InterPro" id="IPR002938">
    <property type="entry name" value="FAD-bd"/>
</dbReference>
<evidence type="ECO:0000313" key="3">
    <source>
        <dbReference type="EMBL" id="MFI1963374.1"/>
    </source>
</evidence>
<dbReference type="Gene3D" id="3.30.9.10">
    <property type="entry name" value="D-Amino Acid Oxidase, subunit A, domain 2"/>
    <property type="match status" value="1"/>
</dbReference>
<dbReference type="Pfam" id="PF01494">
    <property type="entry name" value="FAD_binding_3"/>
    <property type="match status" value="1"/>
</dbReference>
<feature type="region of interest" description="Disordered" evidence="1">
    <location>
        <begin position="58"/>
        <end position="83"/>
    </location>
</feature>
<dbReference type="Gene3D" id="3.50.50.60">
    <property type="entry name" value="FAD/NAD(P)-binding domain"/>
    <property type="match status" value="1"/>
</dbReference>